<feature type="domain" description="Peptidase M16 N-terminal" evidence="2">
    <location>
        <begin position="15"/>
        <end position="161"/>
    </location>
</feature>
<evidence type="ECO:0000313" key="5">
    <source>
        <dbReference type="Proteomes" id="UP000480178"/>
    </source>
</evidence>
<evidence type="ECO:0000259" key="3">
    <source>
        <dbReference type="Pfam" id="PF05193"/>
    </source>
</evidence>
<feature type="domain" description="Peptidase M16 C-terminal" evidence="3">
    <location>
        <begin position="168"/>
        <end position="343"/>
    </location>
</feature>
<dbReference type="RefSeq" id="WP_162443089.1">
    <property type="nucleotide sequence ID" value="NZ_CP048222.1"/>
</dbReference>
<organism evidence="4 5">
    <name type="scientific">Rhodocytophaga rosea</name>
    <dbReference type="NCBI Taxonomy" id="2704465"/>
    <lineage>
        <taxon>Bacteria</taxon>
        <taxon>Pseudomonadati</taxon>
        <taxon>Bacteroidota</taxon>
        <taxon>Cytophagia</taxon>
        <taxon>Cytophagales</taxon>
        <taxon>Rhodocytophagaceae</taxon>
        <taxon>Rhodocytophaga</taxon>
    </lineage>
</organism>
<keyword evidence="5" id="KW-1185">Reference proteome</keyword>
<dbReference type="Pfam" id="PF05193">
    <property type="entry name" value="Peptidase_M16_C"/>
    <property type="match status" value="1"/>
</dbReference>
<dbReference type="Pfam" id="PF00675">
    <property type="entry name" value="Peptidase_M16"/>
    <property type="match status" value="1"/>
</dbReference>
<dbReference type="InterPro" id="IPR011765">
    <property type="entry name" value="Pept_M16_N"/>
</dbReference>
<dbReference type="Gene3D" id="3.30.830.10">
    <property type="entry name" value="Metalloenzyme, LuxS/M16 peptidase-like"/>
    <property type="match status" value="2"/>
</dbReference>
<protein>
    <submittedName>
        <fullName evidence="4">Insulinase family protein</fullName>
    </submittedName>
</protein>
<dbReference type="PANTHER" id="PTHR11851:SF49">
    <property type="entry name" value="MITOCHONDRIAL-PROCESSING PEPTIDASE SUBUNIT ALPHA"/>
    <property type="match status" value="1"/>
</dbReference>
<dbReference type="GO" id="GO:0046872">
    <property type="term" value="F:metal ion binding"/>
    <property type="evidence" value="ECO:0007669"/>
    <property type="project" value="InterPro"/>
</dbReference>
<sequence length="413" mass="47389">MEEYQLYTLPNGIRILHKQVTYTKIAHCGFVLDIGSRDEKPHQQGIAHFWEHMAFKGTRKRRSFHILNRLESLGGELNAYTTKEKICFHASVLDRHFEKAIELLTDITFDSVFPERQIEKERNVILEEMSMYYDSPEDAIQDEFDNVLFGDHSLGNNILGTSESVRSFHKEDFKQFILENLNTGRIIFSSVSNLPFNKVVKLAQKYLSDIPGFSAHPERLPFSGYIPKKLAKSRVITQAQCAIGRTAYALNDEKRLPFFMLVNILGGPGMNSRLNLALREKHGFVYAIEANYTPYVDTGFVAVYFGTEKRQLNKSIALTLKEMRTLKEKKMGAVQLHTAKEQLMGQLAMSEESNLNFMLMMGKSMLDLDRIDTLPEIFEDIRQVTASDLQDIANEMFNEDQLSILTYLPDQDS</sequence>
<dbReference type="InterPro" id="IPR011249">
    <property type="entry name" value="Metalloenz_LuxS/M16"/>
</dbReference>
<evidence type="ECO:0000313" key="4">
    <source>
        <dbReference type="EMBL" id="QHT67045.1"/>
    </source>
</evidence>
<evidence type="ECO:0000256" key="1">
    <source>
        <dbReference type="ARBA" id="ARBA00007261"/>
    </source>
</evidence>
<name>A0A6C0GGP4_9BACT</name>
<dbReference type="InterPro" id="IPR007863">
    <property type="entry name" value="Peptidase_M16_C"/>
</dbReference>
<dbReference type="SUPFAM" id="SSF63411">
    <property type="entry name" value="LuxS/MPP-like metallohydrolase"/>
    <property type="match status" value="2"/>
</dbReference>
<dbReference type="Proteomes" id="UP000480178">
    <property type="component" value="Chromosome"/>
</dbReference>
<dbReference type="EMBL" id="CP048222">
    <property type="protein sequence ID" value="QHT67045.1"/>
    <property type="molecule type" value="Genomic_DNA"/>
</dbReference>
<reference evidence="4 5" key="1">
    <citation type="submission" date="2020-01" db="EMBL/GenBank/DDBJ databases">
        <authorList>
            <person name="Kim M.K."/>
        </authorList>
    </citation>
    <scope>NUCLEOTIDE SEQUENCE [LARGE SCALE GENOMIC DNA]</scope>
    <source>
        <strain evidence="4 5">172606-1</strain>
    </source>
</reference>
<accession>A0A6C0GGP4</accession>
<comment type="similarity">
    <text evidence="1">Belongs to the peptidase M16 family.</text>
</comment>
<dbReference type="InterPro" id="IPR050361">
    <property type="entry name" value="MPP/UQCRC_Complex"/>
</dbReference>
<evidence type="ECO:0000259" key="2">
    <source>
        <dbReference type="Pfam" id="PF00675"/>
    </source>
</evidence>
<dbReference type="AlphaFoldDB" id="A0A6C0GGP4"/>
<proteinExistence type="inferred from homology"/>
<gene>
    <name evidence="4" type="ORF">GXP67_10500</name>
</gene>
<dbReference type="PANTHER" id="PTHR11851">
    <property type="entry name" value="METALLOPROTEASE"/>
    <property type="match status" value="1"/>
</dbReference>
<dbReference type="KEGG" id="rhoz:GXP67_10500"/>